<comment type="caution">
    <text evidence="1">The sequence shown here is derived from an EMBL/GenBank/DDBJ whole genome shotgun (WGS) entry which is preliminary data.</text>
</comment>
<reference evidence="1 2" key="1">
    <citation type="journal article" date="2024" name="G3 (Bethesda)">
        <title>Genome assembly of Hibiscus sabdariffa L. provides insights into metabolisms of medicinal natural products.</title>
        <authorList>
            <person name="Kim T."/>
        </authorList>
    </citation>
    <scope>NUCLEOTIDE SEQUENCE [LARGE SCALE GENOMIC DNA]</scope>
    <source>
        <strain evidence="1">TK-2024</strain>
        <tissue evidence="1">Old leaves</tissue>
    </source>
</reference>
<organism evidence="1 2">
    <name type="scientific">Hibiscus sabdariffa</name>
    <name type="common">roselle</name>
    <dbReference type="NCBI Taxonomy" id="183260"/>
    <lineage>
        <taxon>Eukaryota</taxon>
        <taxon>Viridiplantae</taxon>
        <taxon>Streptophyta</taxon>
        <taxon>Embryophyta</taxon>
        <taxon>Tracheophyta</taxon>
        <taxon>Spermatophyta</taxon>
        <taxon>Magnoliopsida</taxon>
        <taxon>eudicotyledons</taxon>
        <taxon>Gunneridae</taxon>
        <taxon>Pentapetalae</taxon>
        <taxon>rosids</taxon>
        <taxon>malvids</taxon>
        <taxon>Malvales</taxon>
        <taxon>Malvaceae</taxon>
        <taxon>Malvoideae</taxon>
        <taxon>Hibiscus</taxon>
    </lineage>
</organism>
<gene>
    <name evidence="1" type="ORF">V6N12_058326</name>
</gene>
<keyword evidence="2" id="KW-1185">Reference proteome</keyword>
<proteinExistence type="predicted"/>
<sequence length="87" mass="9892">MGEIIVVFGYEQIDGNGAMCHCRILPVKEENEDRTTYIWVQEEMTNKKNEGEVQMKTGSLAHPFPTLIFGTETGTNPRIKVKENKGY</sequence>
<protein>
    <submittedName>
        <fullName evidence="1">Uncharacterized protein</fullName>
    </submittedName>
</protein>
<evidence type="ECO:0000313" key="1">
    <source>
        <dbReference type="EMBL" id="KAK8564743.1"/>
    </source>
</evidence>
<dbReference type="EMBL" id="JBBPBM010000010">
    <property type="protein sequence ID" value="KAK8564743.1"/>
    <property type="molecule type" value="Genomic_DNA"/>
</dbReference>
<evidence type="ECO:0000313" key="2">
    <source>
        <dbReference type="Proteomes" id="UP001472677"/>
    </source>
</evidence>
<name>A0ABR2ERT4_9ROSI</name>
<accession>A0ABR2ERT4</accession>
<dbReference type="Proteomes" id="UP001472677">
    <property type="component" value="Unassembled WGS sequence"/>
</dbReference>